<feature type="compositionally biased region" description="Low complexity" evidence="1">
    <location>
        <begin position="104"/>
        <end position="131"/>
    </location>
</feature>
<proteinExistence type="predicted"/>
<evidence type="ECO:0000313" key="3">
    <source>
        <dbReference type="Proteomes" id="UP000318331"/>
    </source>
</evidence>
<accession>A0A543I5J4</accession>
<keyword evidence="2" id="KW-0176">Collagen</keyword>
<dbReference type="Proteomes" id="UP000318331">
    <property type="component" value="Unassembled WGS sequence"/>
</dbReference>
<evidence type="ECO:0000313" key="2">
    <source>
        <dbReference type="EMBL" id="TQM65848.1"/>
    </source>
</evidence>
<sequence length="242" mass="24482">MPTVLGPVLDSAGYPATGTLEWRQTTRFATDDGAITQAPGVAVVTKGLILNDQGEPSFSMPSSPPGTAVHLVEMLGARSVSRHVVIPDVESVRYADLVDVAAPGTPGVPVGPTGPVGPPGEQGEAGPVGPQGEPGPIGPPGTDGTIIPAGTASQYLRGDHTMQTLNRAAVGLGNVDNTLDKNKPVSTPQQAAIDERAPKHMSGTLAARPAASTAAGALYIRTDSPGLWYSDGSAWVVITSGA</sequence>
<dbReference type="InterPro" id="IPR008160">
    <property type="entry name" value="Collagen"/>
</dbReference>
<dbReference type="AlphaFoldDB" id="A0A543I5J4"/>
<dbReference type="Pfam" id="PF01391">
    <property type="entry name" value="Collagen"/>
    <property type="match status" value="1"/>
</dbReference>
<keyword evidence="3" id="KW-1185">Reference proteome</keyword>
<feature type="region of interest" description="Disordered" evidence="1">
    <location>
        <begin position="104"/>
        <end position="145"/>
    </location>
</feature>
<reference evidence="2 3" key="1">
    <citation type="submission" date="2019-06" db="EMBL/GenBank/DDBJ databases">
        <title>Sequencing the genomes of 1000 actinobacteria strains.</title>
        <authorList>
            <person name="Klenk H.-P."/>
        </authorList>
    </citation>
    <scope>NUCLEOTIDE SEQUENCE [LARGE SCALE GENOMIC DNA]</scope>
    <source>
        <strain evidence="2 3">DSM 18031</strain>
    </source>
</reference>
<organism evidence="2 3">
    <name type="scientific">Klugiella xanthotipulae</name>
    <dbReference type="NCBI Taxonomy" id="244735"/>
    <lineage>
        <taxon>Bacteria</taxon>
        <taxon>Bacillati</taxon>
        <taxon>Actinomycetota</taxon>
        <taxon>Actinomycetes</taxon>
        <taxon>Micrococcales</taxon>
        <taxon>Microbacteriaceae</taxon>
        <taxon>Klugiella</taxon>
    </lineage>
</organism>
<dbReference type="EMBL" id="VFPN01000001">
    <property type="protein sequence ID" value="TQM65848.1"/>
    <property type="molecule type" value="Genomic_DNA"/>
</dbReference>
<gene>
    <name evidence="2" type="ORF">FB466_0662</name>
</gene>
<protein>
    <submittedName>
        <fullName evidence="2">Collagen triple helix repeat protein</fullName>
    </submittedName>
</protein>
<dbReference type="RefSeq" id="WP_170205952.1">
    <property type="nucleotide sequence ID" value="NZ_BAAAYS010000001.1"/>
</dbReference>
<name>A0A543I5J4_9MICO</name>
<comment type="caution">
    <text evidence="2">The sequence shown here is derived from an EMBL/GenBank/DDBJ whole genome shotgun (WGS) entry which is preliminary data.</text>
</comment>
<evidence type="ECO:0000256" key="1">
    <source>
        <dbReference type="SAM" id="MobiDB-lite"/>
    </source>
</evidence>